<dbReference type="Gene3D" id="3.20.20.140">
    <property type="entry name" value="Metal-dependent hydrolases"/>
    <property type="match status" value="1"/>
</dbReference>
<reference evidence="7" key="1">
    <citation type="submission" date="2016-10" db="EMBL/GenBank/DDBJ databases">
        <authorList>
            <person name="Varghese N."/>
            <person name="Submissions S."/>
        </authorList>
    </citation>
    <scope>NUCLEOTIDE SEQUENCE [LARGE SCALE GENOMIC DNA]</scope>
    <source>
        <strain evidence="7">CGMCC 1.7739</strain>
    </source>
</reference>
<keyword evidence="3 4" id="KW-0862">Zinc</keyword>
<evidence type="ECO:0000256" key="1">
    <source>
        <dbReference type="ARBA" id="ARBA00022723"/>
    </source>
</evidence>
<dbReference type="Gene3D" id="2.30.40.10">
    <property type="entry name" value="Urease, subunit C, domain 1"/>
    <property type="match status" value="1"/>
</dbReference>
<dbReference type="SUPFAM" id="SSF51556">
    <property type="entry name" value="Metallo-dependent hydrolases"/>
    <property type="match status" value="1"/>
</dbReference>
<feature type="binding site" evidence="4">
    <location>
        <position position="65"/>
    </location>
    <ligand>
        <name>Zn(2+)</name>
        <dbReference type="ChEBI" id="CHEBI:29105"/>
    </ligand>
</feature>
<dbReference type="RefSeq" id="WP_092887392.1">
    <property type="nucleotide sequence ID" value="NZ_FOOQ01000001.1"/>
</dbReference>
<dbReference type="Proteomes" id="UP000198876">
    <property type="component" value="Unassembled WGS sequence"/>
</dbReference>
<proteinExistence type="inferred from homology"/>
<sequence length="435" mass="45953">MTNTLLVAGGRVLGPDMTVERADVVADRETGRIEAVGPDAADEYDADETLDAEGCLVMPGLVNAHTHAAMTLLRGYADDKPLGPWLREDIWPAEAALEPEDVRAGTELGVVEMIRSGTTAFADMYFDVDEVVAAVEAAGVRARVGHGVVTVAKDDEDAAADVEESLRVAREFDGAADGRVSTAFMPHSLTTVGEEFLREGVETARQEGIPVHIHANETTEEVEPIVEERGERPLSYADDVGLLDEANFLAHGVHTDDEEISLLAERGAAVVHCPASNTKLASGIAPVQKMLDAGVTVGIGTDGAASNNDLDMFDELRDAAMIGKLGADDAAAVPAAAAVEAATAGSATAIGIDAGRIETGALADLAVVEFDAPHLAPTHDYVSHLAYAVRGSDVRHTVCDGRVLMRDREILTLDEERVVAEARERAEHLVERAES</sequence>
<feature type="binding site" evidence="4">
    <location>
        <position position="187"/>
    </location>
    <ligand>
        <name>substrate</name>
    </ligand>
</feature>
<dbReference type="GO" id="GO:0046872">
    <property type="term" value="F:metal ion binding"/>
    <property type="evidence" value="ECO:0007669"/>
    <property type="project" value="UniProtKB-KW"/>
</dbReference>
<dbReference type="InterPro" id="IPR006680">
    <property type="entry name" value="Amidohydro-rel"/>
</dbReference>
<dbReference type="AlphaFoldDB" id="A0A1I2LHI4"/>
<dbReference type="HAMAP" id="MF_01281">
    <property type="entry name" value="MTA_SAH_deamin"/>
    <property type="match status" value="1"/>
</dbReference>
<dbReference type="PANTHER" id="PTHR43794">
    <property type="entry name" value="AMINOHYDROLASE SSNA-RELATED"/>
    <property type="match status" value="1"/>
</dbReference>
<feature type="binding site" evidence="4">
    <location>
        <position position="302"/>
    </location>
    <ligand>
        <name>substrate</name>
    </ligand>
</feature>
<keyword evidence="2 4" id="KW-0378">Hydrolase</keyword>
<protein>
    <recommendedName>
        <fullName evidence="4">5-methylthioadenosine/S-adenosylhomocysteine deaminase</fullName>
        <shortName evidence="4">MTA/SAH deaminase</shortName>
        <ecNumber evidence="4">3.5.4.28</ecNumber>
        <ecNumber evidence="4">3.5.4.31</ecNumber>
    </recommendedName>
</protein>
<gene>
    <name evidence="4" type="primary">mtaD</name>
    <name evidence="6" type="ORF">SAMN04488063_0294</name>
</gene>
<evidence type="ECO:0000313" key="6">
    <source>
        <dbReference type="EMBL" id="SFF78882.1"/>
    </source>
</evidence>
<dbReference type="GO" id="GO:0090614">
    <property type="term" value="F:5'-methylthioadenosine deaminase activity"/>
    <property type="evidence" value="ECO:0007669"/>
    <property type="project" value="UniProtKB-UniRule"/>
</dbReference>
<dbReference type="InterPro" id="IPR023512">
    <property type="entry name" value="Deaminase_MtaD/DadD"/>
</dbReference>
<feature type="binding site" evidence="4">
    <location>
        <position position="214"/>
    </location>
    <ligand>
        <name>Zn(2+)</name>
        <dbReference type="ChEBI" id="CHEBI:29105"/>
    </ligand>
</feature>
<dbReference type="STRING" id="553467.SAMN04488063_0294"/>
<dbReference type="FunFam" id="3.20.20.140:FF:000014">
    <property type="entry name" value="5-methylthioadenosine/S-adenosylhomocysteine deaminase"/>
    <property type="match status" value="1"/>
</dbReference>
<dbReference type="EC" id="3.5.4.31" evidence="4"/>
<feature type="binding site" evidence="4">
    <location>
        <position position="217"/>
    </location>
    <ligand>
        <name>substrate</name>
    </ligand>
</feature>
<dbReference type="EC" id="3.5.4.28" evidence="4"/>
<comment type="catalytic activity">
    <reaction evidence="4">
        <text>S-methyl-5'-thioadenosine + H2O + H(+) = S-methyl-5'-thioinosine + NH4(+)</text>
        <dbReference type="Rhea" id="RHEA:25025"/>
        <dbReference type="ChEBI" id="CHEBI:15377"/>
        <dbReference type="ChEBI" id="CHEBI:15378"/>
        <dbReference type="ChEBI" id="CHEBI:17509"/>
        <dbReference type="ChEBI" id="CHEBI:28938"/>
        <dbReference type="ChEBI" id="CHEBI:48595"/>
        <dbReference type="EC" id="3.5.4.31"/>
    </reaction>
</comment>
<evidence type="ECO:0000256" key="2">
    <source>
        <dbReference type="ARBA" id="ARBA00022801"/>
    </source>
</evidence>
<keyword evidence="1 4" id="KW-0479">Metal-binding</keyword>
<evidence type="ECO:0000259" key="5">
    <source>
        <dbReference type="Pfam" id="PF01979"/>
    </source>
</evidence>
<dbReference type="GO" id="GO:0050270">
    <property type="term" value="F:S-adenosylhomocysteine deaminase activity"/>
    <property type="evidence" value="ECO:0007669"/>
    <property type="project" value="UniProtKB-UniRule"/>
</dbReference>
<comment type="function">
    <text evidence="4">Catalyzes the deamination of 5-methylthioadenosine and S-adenosyl-L-homocysteine into 5-methylthioinosine and S-inosyl-L-homocysteine, respectively. Is also able to deaminate adenosine.</text>
</comment>
<dbReference type="OrthoDB" id="372084at2157"/>
<name>A0A1I2LHI4_9EURY</name>
<comment type="similarity">
    <text evidence="4">Belongs to the metallo-dependent hydrolases superfamily. MTA/SAH deaminase family.</text>
</comment>
<dbReference type="InterPro" id="IPR050287">
    <property type="entry name" value="MTA/SAH_deaminase"/>
</dbReference>
<dbReference type="PANTHER" id="PTHR43794:SF11">
    <property type="entry name" value="AMIDOHYDROLASE-RELATED DOMAIN-CONTAINING PROTEIN"/>
    <property type="match status" value="1"/>
</dbReference>
<comment type="cofactor">
    <cofactor evidence="4">
        <name>Zn(2+)</name>
        <dbReference type="ChEBI" id="CHEBI:29105"/>
    </cofactor>
    <text evidence="4">Binds 1 zinc ion per subunit.</text>
</comment>
<accession>A0A1I2LHI4</accession>
<feature type="domain" description="Amidohydrolase-related" evidence="5">
    <location>
        <begin position="56"/>
        <end position="403"/>
    </location>
</feature>
<evidence type="ECO:0000313" key="7">
    <source>
        <dbReference type="Proteomes" id="UP000198876"/>
    </source>
</evidence>
<feature type="binding site" evidence="4">
    <location>
        <position position="302"/>
    </location>
    <ligand>
        <name>Zn(2+)</name>
        <dbReference type="ChEBI" id="CHEBI:29105"/>
    </ligand>
</feature>
<dbReference type="EMBL" id="FOOQ01000001">
    <property type="protein sequence ID" value="SFF78882.1"/>
    <property type="molecule type" value="Genomic_DNA"/>
</dbReference>
<dbReference type="CDD" id="cd01298">
    <property type="entry name" value="ATZ_TRZ_like"/>
    <property type="match status" value="1"/>
</dbReference>
<feature type="binding site" evidence="4">
    <location>
        <position position="94"/>
    </location>
    <ligand>
        <name>substrate</name>
    </ligand>
</feature>
<dbReference type="Pfam" id="PF01979">
    <property type="entry name" value="Amidohydro_1"/>
    <property type="match status" value="1"/>
</dbReference>
<comment type="caution">
    <text evidence="4">Lacks conserved residue(s) required for the propagation of feature annotation.</text>
</comment>
<keyword evidence="7" id="KW-1185">Reference proteome</keyword>
<comment type="catalytic activity">
    <reaction evidence="4">
        <text>S-adenosyl-L-homocysteine + H2O + H(+) = S-inosyl-L-homocysteine + NH4(+)</text>
        <dbReference type="Rhea" id="RHEA:20716"/>
        <dbReference type="ChEBI" id="CHEBI:15377"/>
        <dbReference type="ChEBI" id="CHEBI:15378"/>
        <dbReference type="ChEBI" id="CHEBI:28938"/>
        <dbReference type="ChEBI" id="CHEBI:57856"/>
        <dbReference type="ChEBI" id="CHEBI:57985"/>
        <dbReference type="EC" id="3.5.4.28"/>
    </reaction>
</comment>
<dbReference type="InterPro" id="IPR032466">
    <property type="entry name" value="Metal_Hydrolase"/>
</dbReference>
<organism evidence="6 7">
    <name type="scientific">Halopelagius inordinatus</name>
    <dbReference type="NCBI Taxonomy" id="553467"/>
    <lineage>
        <taxon>Archaea</taxon>
        <taxon>Methanobacteriati</taxon>
        <taxon>Methanobacteriota</taxon>
        <taxon>Stenosarchaea group</taxon>
        <taxon>Halobacteria</taxon>
        <taxon>Halobacteriales</taxon>
        <taxon>Haloferacaceae</taxon>
    </lineage>
</organism>
<evidence type="ECO:0000256" key="4">
    <source>
        <dbReference type="HAMAP-Rule" id="MF_01281"/>
    </source>
</evidence>
<evidence type="ECO:0000256" key="3">
    <source>
        <dbReference type="ARBA" id="ARBA00022833"/>
    </source>
</evidence>
<dbReference type="InterPro" id="IPR011059">
    <property type="entry name" value="Metal-dep_hydrolase_composite"/>
</dbReference>
<dbReference type="SUPFAM" id="SSF51338">
    <property type="entry name" value="Composite domain of metallo-dependent hydrolases"/>
    <property type="match status" value="1"/>
</dbReference>
<feature type="binding site" evidence="4">
    <location>
        <position position="67"/>
    </location>
    <ligand>
        <name>Zn(2+)</name>
        <dbReference type="ChEBI" id="CHEBI:29105"/>
    </ligand>
</feature>